<dbReference type="AlphaFoldDB" id="A0A829WCX5"/>
<evidence type="ECO:0000313" key="2">
    <source>
        <dbReference type="EMBL" id="GEA37441.1"/>
    </source>
</evidence>
<feature type="compositionally biased region" description="Low complexity" evidence="1">
    <location>
        <begin position="26"/>
        <end position="43"/>
    </location>
</feature>
<proteinExistence type="predicted"/>
<feature type="region of interest" description="Disordered" evidence="1">
    <location>
        <begin position="107"/>
        <end position="128"/>
    </location>
</feature>
<dbReference type="EMBL" id="BJLB01000001">
    <property type="protein sequence ID" value="GEA37441.1"/>
    <property type="molecule type" value="Genomic_DNA"/>
</dbReference>
<dbReference type="RefSeq" id="WP_038259693.1">
    <property type="nucleotide sequence ID" value="NZ_BJLB01000001.1"/>
</dbReference>
<accession>A0A829WCX5</accession>
<comment type="caution">
    <text evidence="2">The sequence shown here is derived from an EMBL/GenBank/DDBJ whole genome shotgun (WGS) entry which is preliminary data.</text>
</comment>
<sequence length="128" mass="13588">MCFAGSDNDGGMRLEEKRQCAEGKRQLWGRGQRGGRANAPAAGNGEGSQAIICQAVDVKQAEPIVKAYKEAWVPLIAFNRVFENSDSFVVRQLKGLCPGSLRGHGAGETVPASHSGLPGKGNGRNLHM</sequence>
<organism evidence="2 3">
    <name type="scientific">Enterocloster clostridioformis</name>
    <dbReference type="NCBI Taxonomy" id="1531"/>
    <lineage>
        <taxon>Bacteria</taxon>
        <taxon>Bacillati</taxon>
        <taxon>Bacillota</taxon>
        <taxon>Clostridia</taxon>
        <taxon>Lachnospirales</taxon>
        <taxon>Lachnospiraceae</taxon>
        <taxon>Enterocloster</taxon>
    </lineage>
</organism>
<evidence type="ECO:0000313" key="3">
    <source>
        <dbReference type="Proteomes" id="UP000315200"/>
    </source>
</evidence>
<dbReference type="Gene3D" id="3.40.50.2300">
    <property type="match status" value="1"/>
</dbReference>
<gene>
    <name evidence="2" type="ORF">Ccl03g_31540</name>
</gene>
<reference evidence="2 3" key="1">
    <citation type="submission" date="2019-06" db="EMBL/GenBank/DDBJ databases">
        <title>Draft genome sequence of [Clostridium] clostridioforme NBRC 113352.</title>
        <authorList>
            <person name="Miura T."/>
            <person name="Furukawa M."/>
            <person name="Shimamura M."/>
            <person name="Ohyama Y."/>
            <person name="Yamazoe A."/>
            <person name="Kawasaki H."/>
        </authorList>
    </citation>
    <scope>NUCLEOTIDE SEQUENCE [LARGE SCALE GENOMIC DNA]</scope>
    <source>
        <strain evidence="2 3">NBRC 113352</strain>
    </source>
</reference>
<dbReference type="InterPro" id="IPR028082">
    <property type="entry name" value="Peripla_BP_I"/>
</dbReference>
<feature type="region of interest" description="Disordered" evidence="1">
    <location>
        <begin position="25"/>
        <end position="45"/>
    </location>
</feature>
<protein>
    <submittedName>
        <fullName evidence="2">Uncharacterized protein</fullName>
    </submittedName>
</protein>
<evidence type="ECO:0000256" key="1">
    <source>
        <dbReference type="SAM" id="MobiDB-lite"/>
    </source>
</evidence>
<dbReference type="SUPFAM" id="SSF53822">
    <property type="entry name" value="Periplasmic binding protein-like I"/>
    <property type="match status" value="1"/>
</dbReference>
<dbReference type="GeneID" id="57959694"/>
<name>A0A829WCX5_9FIRM</name>
<dbReference type="Proteomes" id="UP000315200">
    <property type="component" value="Unassembled WGS sequence"/>
</dbReference>